<evidence type="ECO:0000313" key="2">
    <source>
        <dbReference type="EMBL" id="VZO38196.1"/>
    </source>
</evidence>
<dbReference type="PROSITE" id="PS51186">
    <property type="entry name" value="GNAT"/>
    <property type="match status" value="1"/>
</dbReference>
<sequence length="294" mass="31364">MKVTFHTDPAEFLANARPMLAGDPVVGSVVATTTERAAGDRAAGVPAPARPCWWATVTDGDTVIGLAMRTAAQPPYPVFVLPMPDAAARLLAGSLRDRGEHPGGCNGALPAARVFADETVRLWGGASAIAQHTRLFECIEVVRPREVPGLLRRAEVPDAELVLDWYAAFHRDAQEQAGRVPDRGFGPDPDRVRRAITAGGFWLFTDPDGRPVHLTGTSPPAFGVVRIAPVYTPKADRGRGIASHVVAELTDSGLADGVRMCLFTDQANPTSNRIYEAIGYRRVADMANLGISPA</sequence>
<accession>A0A7M4DLM4</accession>
<dbReference type="Pfam" id="PF08445">
    <property type="entry name" value="FR47"/>
    <property type="match status" value="1"/>
</dbReference>
<dbReference type="InterPro" id="IPR016181">
    <property type="entry name" value="Acyl_CoA_acyltransferase"/>
</dbReference>
<evidence type="ECO:0000313" key="3">
    <source>
        <dbReference type="Proteomes" id="UP000419743"/>
    </source>
</evidence>
<reference evidence="2 3" key="1">
    <citation type="submission" date="2019-11" db="EMBL/GenBank/DDBJ databases">
        <authorList>
            <person name="Criscuolo A."/>
        </authorList>
    </citation>
    <scope>NUCLEOTIDE SEQUENCE [LARGE SCALE GENOMIC DNA]</scope>
    <source>
        <strain evidence="2">CIP111667</strain>
    </source>
</reference>
<dbReference type="RefSeq" id="WP_197522588.1">
    <property type="nucleotide sequence ID" value="NZ_CACRYJ010000046.1"/>
</dbReference>
<gene>
    <name evidence="2" type="ORF">HALOF300_03041</name>
</gene>
<dbReference type="AlphaFoldDB" id="A0A7M4DLM4"/>
<feature type="domain" description="N-acetyltransferase" evidence="1">
    <location>
        <begin position="149"/>
        <end position="294"/>
    </location>
</feature>
<organism evidence="2 3">
    <name type="scientific">Occultella aeris</name>
    <dbReference type="NCBI Taxonomy" id="2761496"/>
    <lineage>
        <taxon>Bacteria</taxon>
        <taxon>Bacillati</taxon>
        <taxon>Actinomycetota</taxon>
        <taxon>Actinomycetes</taxon>
        <taxon>Micrococcales</taxon>
        <taxon>Ruaniaceae</taxon>
        <taxon>Occultella</taxon>
    </lineage>
</organism>
<proteinExistence type="predicted"/>
<dbReference type="EMBL" id="CACRYJ010000046">
    <property type="protein sequence ID" value="VZO38196.1"/>
    <property type="molecule type" value="Genomic_DNA"/>
</dbReference>
<name>A0A7M4DLM4_9MICO</name>
<dbReference type="Proteomes" id="UP000419743">
    <property type="component" value="Unassembled WGS sequence"/>
</dbReference>
<dbReference type="SUPFAM" id="SSF55729">
    <property type="entry name" value="Acyl-CoA N-acyltransferases (Nat)"/>
    <property type="match status" value="1"/>
</dbReference>
<dbReference type="InterPro" id="IPR013653">
    <property type="entry name" value="GCN5-like_dom"/>
</dbReference>
<comment type="caution">
    <text evidence="2">The sequence shown here is derived from an EMBL/GenBank/DDBJ whole genome shotgun (WGS) entry which is preliminary data.</text>
</comment>
<dbReference type="GO" id="GO:0016747">
    <property type="term" value="F:acyltransferase activity, transferring groups other than amino-acyl groups"/>
    <property type="evidence" value="ECO:0007669"/>
    <property type="project" value="InterPro"/>
</dbReference>
<dbReference type="Gene3D" id="3.40.630.30">
    <property type="match status" value="1"/>
</dbReference>
<keyword evidence="3" id="KW-1185">Reference proteome</keyword>
<dbReference type="InterPro" id="IPR000182">
    <property type="entry name" value="GNAT_dom"/>
</dbReference>
<protein>
    <recommendedName>
        <fullName evidence="1">N-acetyltransferase domain-containing protein</fullName>
    </recommendedName>
</protein>
<evidence type="ECO:0000259" key="1">
    <source>
        <dbReference type="PROSITE" id="PS51186"/>
    </source>
</evidence>